<comment type="cofactor">
    <cofactor evidence="1">
        <name>FAD</name>
        <dbReference type="ChEBI" id="CHEBI:57692"/>
    </cofactor>
</comment>
<dbReference type="AlphaFoldDB" id="A0A4S8M8H8"/>
<evidence type="ECO:0000256" key="1">
    <source>
        <dbReference type="ARBA" id="ARBA00001974"/>
    </source>
</evidence>
<gene>
    <name evidence="3" type="ORF">K435DRAFT_856615</name>
</gene>
<sequence length="94" mass="10222">MATEVGTNPAIFNMISNFSALNVTSDEEWDIFVKNSVGVDYFPPNNRLKVYGTNNLWVGDASIIPLTVGAIIQQSVYAAAEKAPDMIIVDLNLS</sequence>
<keyword evidence="4" id="KW-1185">Reference proteome</keyword>
<dbReference type="InterPro" id="IPR007867">
    <property type="entry name" value="GMC_OxRtase_C"/>
</dbReference>
<dbReference type="Proteomes" id="UP000297245">
    <property type="component" value="Unassembled WGS sequence"/>
</dbReference>
<accession>A0A4S8M8H8</accession>
<feature type="domain" description="Glucose-methanol-choline oxidoreductase C-terminal" evidence="2">
    <location>
        <begin position="45"/>
        <end position="80"/>
    </location>
</feature>
<evidence type="ECO:0000259" key="2">
    <source>
        <dbReference type="Pfam" id="PF05199"/>
    </source>
</evidence>
<organism evidence="3 4">
    <name type="scientific">Dendrothele bispora (strain CBS 962.96)</name>
    <dbReference type="NCBI Taxonomy" id="1314807"/>
    <lineage>
        <taxon>Eukaryota</taxon>
        <taxon>Fungi</taxon>
        <taxon>Dikarya</taxon>
        <taxon>Basidiomycota</taxon>
        <taxon>Agaricomycotina</taxon>
        <taxon>Agaricomycetes</taxon>
        <taxon>Agaricomycetidae</taxon>
        <taxon>Agaricales</taxon>
        <taxon>Agaricales incertae sedis</taxon>
        <taxon>Dendrothele</taxon>
    </lineage>
</organism>
<reference evidence="3 4" key="1">
    <citation type="journal article" date="2019" name="Nat. Ecol. Evol.">
        <title>Megaphylogeny resolves global patterns of mushroom evolution.</title>
        <authorList>
            <person name="Varga T."/>
            <person name="Krizsan K."/>
            <person name="Foldi C."/>
            <person name="Dima B."/>
            <person name="Sanchez-Garcia M."/>
            <person name="Sanchez-Ramirez S."/>
            <person name="Szollosi G.J."/>
            <person name="Szarkandi J.G."/>
            <person name="Papp V."/>
            <person name="Albert L."/>
            <person name="Andreopoulos W."/>
            <person name="Angelini C."/>
            <person name="Antonin V."/>
            <person name="Barry K.W."/>
            <person name="Bougher N.L."/>
            <person name="Buchanan P."/>
            <person name="Buyck B."/>
            <person name="Bense V."/>
            <person name="Catcheside P."/>
            <person name="Chovatia M."/>
            <person name="Cooper J."/>
            <person name="Damon W."/>
            <person name="Desjardin D."/>
            <person name="Finy P."/>
            <person name="Geml J."/>
            <person name="Haridas S."/>
            <person name="Hughes K."/>
            <person name="Justo A."/>
            <person name="Karasinski D."/>
            <person name="Kautmanova I."/>
            <person name="Kiss B."/>
            <person name="Kocsube S."/>
            <person name="Kotiranta H."/>
            <person name="LaButti K.M."/>
            <person name="Lechner B.E."/>
            <person name="Liimatainen K."/>
            <person name="Lipzen A."/>
            <person name="Lukacs Z."/>
            <person name="Mihaltcheva S."/>
            <person name="Morgado L.N."/>
            <person name="Niskanen T."/>
            <person name="Noordeloos M.E."/>
            <person name="Ohm R.A."/>
            <person name="Ortiz-Santana B."/>
            <person name="Ovrebo C."/>
            <person name="Racz N."/>
            <person name="Riley R."/>
            <person name="Savchenko A."/>
            <person name="Shiryaev A."/>
            <person name="Soop K."/>
            <person name="Spirin V."/>
            <person name="Szebenyi C."/>
            <person name="Tomsovsky M."/>
            <person name="Tulloss R.E."/>
            <person name="Uehling J."/>
            <person name="Grigoriev I.V."/>
            <person name="Vagvolgyi C."/>
            <person name="Papp T."/>
            <person name="Martin F.M."/>
            <person name="Miettinen O."/>
            <person name="Hibbett D.S."/>
            <person name="Nagy L.G."/>
        </authorList>
    </citation>
    <scope>NUCLEOTIDE SEQUENCE [LARGE SCALE GENOMIC DNA]</scope>
    <source>
        <strain evidence="3 4">CBS 962.96</strain>
    </source>
</reference>
<dbReference type="Gene3D" id="3.50.50.60">
    <property type="entry name" value="FAD/NAD(P)-binding domain"/>
    <property type="match status" value="1"/>
</dbReference>
<evidence type="ECO:0000313" key="3">
    <source>
        <dbReference type="EMBL" id="THU98490.1"/>
    </source>
</evidence>
<evidence type="ECO:0000313" key="4">
    <source>
        <dbReference type="Proteomes" id="UP000297245"/>
    </source>
</evidence>
<dbReference type="EMBL" id="ML179135">
    <property type="protein sequence ID" value="THU98490.1"/>
    <property type="molecule type" value="Genomic_DNA"/>
</dbReference>
<protein>
    <recommendedName>
        <fullName evidence="2">Glucose-methanol-choline oxidoreductase C-terminal domain-containing protein</fullName>
    </recommendedName>
</protein>
<proteinExistence type="predicted"/>
<dbReference type="SUPFAM" id="SSF51905">
    <property type="entry name" value="FAD/NAD(P)-binding domain"/>
    <property type="match status" value="1"/>
</dbReference>
<dbReference type="GO" id="GO:0016614">
    <property type="term" value="F:oxidoreductase activity, acting on CH-OH group of donors"/>
    <property type="evidence" value="ECO:0007669"/>
    <property type="project" value="InterPro"/>
</dbReference>
<dbReference type="Pfam" id="PF05199">
    <property type="entry name" value="GMC_oxred_C"/>
    <property type="match status" value="1"/>
</dbReference>
<dbReference type="OrthoDB" id="269227at2759"/>
<name>A0A4S8M8H8_DENBC</name>
<dbReference type="InterPro" id="IPR036188">
    <property type="entry name" value="FAD/NAD-bd_sf"/>
</dbReference>